<dbReference type="Gene3D" id="3.40.50.1820">
    <property type="entry name" value="alpha/beta hydrolase"/>
    <property type="match status" value="1"/>
</dbReference>
<dbReference type="EMBL" id="LECT01000002">
    <property type="protein sequence ID" value="KLU07817.1"/>
    <property type="molecule type" value="Genomic_DNA"/>
</dbReference>
<evidence type="ECO:0000313" key="6">
    <source>
        <dbReference type="EMBL" id="KLU07817.1"/>
    </source>
</evidence>
<name>A0A0J1BMU3_RHOIS</name>
<evidence type="ECO:0000313" key="7">
    <source>
        <dbReference type="Proteomes" id="UP000036367"/>
    </source>
</evidence>
<dbReference type="InterPro" id="IPR002925">
    <property type="entry name" value="Dienelactn_hydro"/>
</dbReference>
<accession>A0A0J1BMU3</accession>
<dbReference type="Proteomes" id="UP000036367">
    <property type="component" value="Unassembled WGS sequence"/>
</dbReference>
<reference evidence="6" key="1">
    <citation type="submission" date="2015-05" db="EMBL/GenBank/DDBJ databases">
        <title>Permanent draft genome of Rhodopirellula islandicus K833.</title>
        <authorList>
            <person name="Kizina J."/>
            <person name="Richter M."/>
            <person name="Glockner F.O."/>
            <person name="Harder J."/>
        </authorList>
    </citation>
    <scope>NUCLEOTIDE SEQUENCE [LARGE SCALE GENOMIC DNA]</scope>
    <source>
        <strain evidence="6">K833</strain>
    </source>
</reference>
<feature type="chain" id="PRO_5005248828" evidence="3">
    <location>
        <begin position="23"/>
        <end position="297"/>
    </location>
</feature>
<keyword evidence="7" id="KW-1185">Reference proteome</keyword>
<proteinExistence type="inferred from homology"/>
<dbReference type="PANTHER" id="PTHR48081:SF30">
    <property type="entry name" value="ACETYL-HYDROLASE LIPR-RELATED"/>
    <property type="match status" value="1"/>
</dbReference>
<evidence type="ECO:0000256" key="1">
    <source>
        <dbReference type="ARBA" id="ARBA00010515"/>
    </source>
</evidence>
<protein>
    <submittedName>
        <fullName evidence="6">Lipase/esterase</fullName>
    </submittedName>
</protein>
<feature type="domain" description="BD-FAE-like" evidence="5">
    <location>
        <begin position="58"/>
        <end position="167"/>
    </location>
</feature>
<dbReference type="InterPro" id="IPR049492">
    <property type="entry name" value="BD-FAE-like_dom"/>
</dbReference>
<sequence>MKFPPTLPLLIALLLMATPAMAKTEQVAMPGATAEVYKTASGDDLFIYRFDPEGHAPAKDKRPAAVFFFGGGWNGGKVSQLAPQSRYLASRGIVAFVADYRVKSRQKVTPDACVEDGKSAIRWVRQNSQRLGIDPEQIIAGGGSAGGHVAAAAGFCEGFEAEGEDHSVSSKPNALVLFNPVYDNAKEGGYGYDRIQEWFPAISPAHNITPDDPPAIVFLGTKDQHVPVATAEAFRDKMIAAGIPTELHLYEGQPHGFFNPKRGGFNDTLAKTDQFLVKLGYLTGPVNHQRIEALNVK</sequence>
<evidence type="ECO:0000256" key="2">
    <source>
        <dbReference type="ARBA" id="ARBA00022801"/>
    </source>
</evidence>
<dbReference type="RefSeq" id="WP_047812342.1">
    <property type="nucleotide sequence ID" value="NZ_LECT01000002.1"/>
</dbReference>
<evidence type="ECO:0000256" key="3">
    <source>
        <dbReference type="SAM" id="SignalP"/>
    </source>
</evidence>
<keyword evidence="2" id="KW-0378">Hydrolase</keyword>
<feature type="signal peptide" evidence="3">
    <location>
        <begin position="1"/>
        <end position="22"/>
    </location>
</feature>
<comment type="caution">
    <text evidence="6">The sequence shown here is derived from an EMBL/GenBank/DDBJ whole genome shotgun (WGS) entry which is preliminary data.</text>
</comment>
<dbReference type="STRING" id="595434.RISK_000190"/>
<gene>
    <name evidence="6" type="ORF">RISK_000190</name>
</gene>
<dbReference type="OrthoDB" id="9815425at2"/>
<keyword evidence="3" id="KW-0732">Signal</keyword>
<dbReference type="SUPFAM" id="SSF53474">
    <property type="entry name" value="alpha/beta-Hydrolases"/>
    <property type="match status" value="1"/>
</dbReference>
<evidence type="ECO:0000259" key="5">
    <source>
        <dbReference type="Pfam" id="PF20434"/>
    </source>
</evidence>
<comment type="similarity">
    <text evidence="1">Belongs to the 'GDXG' lipolytic enzyme family.</text>
</comment>
<dbReference type="InterPro" id="IPR050300">
    <property type="entry name" value="GDXG_lipolytic_enzyme"/>
</dbReference>
<organism evidence="6 7">
    <name type="scientific">Rhodopirellula islandica</name>
    <dbReference type="NCBI Taxonomy" id="595434"/>
    <lineage>
        <taxon>Bacteria</taxon>
        <taxon>Pseudomonadati</taxon>
        <taxon>Planctomycetota</taxon>
        <taxon>Planctomycetia</taxon>
        <taxon>Pirellulales</taxon>
        <taxon>Pirellulaceae</taxon>
        <taxon>Rhodopirellula</taxon>
    </lineage>
</organism>
<dbReference type="InterPro" id="IPR029058">
    <property type="entry name" value="AB_hydrolase_fold"/>
</dbReference>
<feature type="domain" description="Dienelactone hydrolase" evidence="4">
    <location>
        <begin position="200"/>
        <end position="268"/>
    </location>
</feature>
<dbReference type="Pfam" id="PF20434">
    <property type="entry name" value="BD-FAE"/>
    <property type="match status" value="1"/>
</dbReference>
<dbReference type="AlphaFoldDB" id="A0A0J1BMU3"/>
<dbReference type="PANTHER" id="PTHR48081">
    <property type="entry name" value="AB HYDROLASE SUPERFAMILY PROTEIN C4A8.06C"/>
    <property type="match status" value="1"/>
</dbReference>
<dbReference type="Pfam" id="PF01738">
    <property type="entry name" value="DLH"/>
    <property type="match status" value="1"/>
</dbReference>
<dbReference type="PATRIC" id="fig|595434.4.peg.180"/>
<dbReference type="GO" id="GO:0004806">
    <property type="term" value="F:triacylglycerol lipase activity"/>
    <property type="evidence" value="ECO:0007669"/>
    <property type="project" value="TreeGrafter"/>
</dbReference>
<evidence type="ECO:0000259" key="4">
    <source>
        <dbReference type="Pfam" id="PF01738"/>
    </source>
</evidence>